<feature type="domain" description="Chitin-binding type-1" evidence="7">
    <location>
        <begin position="533"/>
        <end position="578"/>
    </location>
</feature>
<feature type="chain" id="PRO_5046223959" description="chitinase" evidence="6">
    <location>
        <begin position="23"/>
        <end position="1227"/>
    </location>
</feature>
<comment type="similarity">
    <text evidence="1">Belongs to the glycosyl hydrolase 18 family. Chitinase class V subfamily.</text>
</comment>
<dbReference type="PANTHER" id="PTHR11177">
    <property type="entry name" value="CHITINASE"/>
    <property type="match status" value="1"/>
</dbReference>
<proteinExistence type="inferred from homology"/>
<feature type="domain" description="Chitin-binding type-1" evidence="7">
    <location>
        <begin position="584"/>
        <end position="629"/>
    </location>
</feature>
<feature type="compositionally biased region" description="Low complexity" evidence="5">
    <location>
        <begin position="1073"/>
        <end position="1099"/>
    </location>
</feature>
<dbReference type="InterPro" id="IPR036861">
    <property type="entry name" value="Endochitinase-like_sf"/>
</dbReference>
<evidence type="ECO:0000256" key="5">
    <source>
        <dbReference type="SAM" id="MobiDB-lite"/>
    </source>
</evidence>
<dbReference type="SUPFAM" id="SSF51445">
    <property type="entry name" value="(Trans)glycosidases"/>
    <property type="match status" value="1"/>
</dbReference>
<dbReference type="InterPro" id="IPR029070">
    <property type="entry name" value="Chitinase_insertion_sf"/>
</dbReference>
<dbReference type="Proteomes" id="UP001465668">
    <property type="component" value="Unassembled WGS sequence"/>
</dbReference>
<dbReference type="SUPFAM" id="SSF54556">
    <property type="entry name" value="Chitinase insertion domain"/>
    <property type="match status" value="1"/>
</dbReference>
<keyword evidence="10" id="KW-1185">Reference proteome</keyword>
<gene>
    <name evidence="9" type="ORF">SCAR479_11360</name>
</gene>
<dbReference type="SUPFAM" id="SSF57016">
    <property type="entry name" value="Plant lectins/antimicrobial peptides"/>
    <property type="match status" value="3"/>
</dbReference>
<feature type="region of interest" description="Disordered" evidence="5">
    <location>
        <begin position="1063"/>
        <end position="1100"/>
    </location>
</feature>
<dbReference type="PROSITE" id="PS50941">
    <property type="entry name" value="CHIT_BIND_I_2"/>
    <property type="match status" value="3"/>
</dbReference>
<protein>
    <recommendedName>
        <fullName evidence="2">chitinase</fullName>
        <ecNumber evidence="2">3.2.1.14</ecNumber>
    </recommendedName>
</protein>
<dbReference type="Gene3D" id="3.10.50.10">
    <property type="match status" value="1"/>
</dbReference>
<feature type="signal peptide" evidence="6">
    <location>
        <begin position="1"/>
        <end position="22"/>
    </location>
</feature>
<dbReference type="PROSITE" id="PS51910">
    <property type="entry name" value="GH18_2"/>
    <property type="match status" value="1"/>
</dbReference>
<dbReference type="InterPro" id="IPR050314">
    <property type="entry name" value="Glycosyl_Hydrlase_18"/>
</dbReference>
<name>A0ABR2XE76_9PEZI</name>
<evidence type="ECO:0000259" key="7">
    <source>
        <dbReference type="PROSITE" id="PS50941"/>
    </source>
</evidence>
<accession>A0ABR2XE76</accession>
<dbReference type="EC" id="3.2.1.14" evidence="2"/>
<dbReference type="InterPro" id="IPR011583">
    <property type="entry name" value="Chitinase_II/V-like_cat"/>
</dbReference>
<dbReference type="CDD" id="cd11618">
    <property type="entry name" value="ChtBD1_1"/>
    <property type="match status" value="2"/>
</dbReference>
<feature type="disulfide bond" evidence="4">
    <location>
        <begin position="129"/>
        <end position="141"/>
    </location>
</feature>
<dbReference type="SMART" id="SM00270">
    <property type="entry name" value="ChtBD1"/>
    <property type="match status" value="4"/>
</dbReference>
<evidence type="ECO:0000259" key="8">
    <source>
        <dbReference type="PROSITE" id="PS51910"/>
    </source>
</evidence>
<dbReference type="InterPro" id="IPR017853">
    <property type="entry name" value="GH"/>
</dbReference>
<evidence type="ECO:0000256" key="2">
    <source>
        <dbReference type="ARBA" id="ARBA00012729"/>
    </source>
</evidence>
<keyword evidence="4" id="KW-1015">Disulfide bond</keyword>
<dbReference type="Pfam" id="PF00187">
    <property type="entry name" value="Chitin_bind_1"/>
    <property type="match status" value="1"/>
</dbReference>
<feature type="domain" description="Chitin-binding type-1" evidence="7">
    <location>
        <begin position="114"/>
        <end position="166"/>
    </location>
</feature>
<dbReference type="PANTHER" id="PTHR11177:SF333">
    <property type="entry name" value="CHITINASE"/>
    <property type="match status" value="1"/>
</dbReference>
<keyword evidence="6" id="KW-0732">Signal</keyword>
<dbReference type="Gene3D" id="3.20.20.80">
    <property type="entry name" value="Glycosidases"/>
    <property type="match status" value="1"/>
</dbReference>
<dbReference type="Gene3D" id="3.30.60.10">
    <property type="entry name" value="Endochitinase-like"/>
    <property type="match status" value="3"/>
</dbReference>
<evidence type="ECO:0000313" key="9">
    <source>
        <dbReference type="EMBL" id="KAK9772041.1"/>
    </source>
</evidence>
<feature type="disulfide bond" evidence="4">
    <location>
        <begin position="134"/>
        <end position="148"/>
    </location>
</feature>
<dbReference type="Pfam" id="PF00704">
    <property type="entry name" value="Glyco_hydro_18"/>
    <property type="match status" value="1"/>
</dbReference>
<organism evidence="9 10">
    <name type="scientific">Seiridium cardinale</name>
    <dbReference type="NCBI Taxonomy" id="138064"/>
    <lineage>
        <taxon>Eukaryota</taxon>
        <taxon>Fungi</taxon>
        <taxon>Dikarya</taxon>
        <taxon>Ascomycota</taxon>
        <taxon>Pezizomycotina</taxon>
        <taxon>Sordariomycetes</taxon>
        <taxon>Xylariomycetidae</taxon>
        <taxon>Amphisphaeriales</taxon>
        <taxon>Sporocadaceae</taxon>
        <taxon>Seiridium</taxon>
    </lineage>
</organism>
<sequence>MAPRNLLSSLLVFHLSACLIDASVTHQSPERVIPALGEDYDGLNLNRNPGVLTSPSFSAENVGLAKRQGEVDSNGALLCTDAPCVDGSCCGPDSKCGYGPDFCGDGCTSQCDATAMCGQYSADNGTISCGMNLCCSWGGWCGTSTDHCIGVNDFTKCQEGYGACEIIRPTPCGEDSGTTSGRTVGYYQADNVNNRICNRIAPDQIHTDGYTHLYYAFASIDPNSYEITAGSASDTSIMDEFTALKSSSLETWVAVGGFDFSDNTTATHTTWSDLCADAGHRASFISSTKSFMKAYGFQGIDLDWEYPVASDRGGQPEDTANFVILVQEMRESYGTDYGISLTLAPDYWYLRYFDAKAMEPYVDFFGFMAYDLHGSWDADTKTLGSLVRGQADVREIYNDTLPLFYDGLDPSKINFGLAWYGRGYTLADTSCTDLLCPFSGPSKPGKCTNSAGVLSLVEIEEIIASKGLTPYLNTESMMKELVWGDQWIGYDDDETHALKRKFANNLCFGGTMAWSVDFYSGTGDSDSPPVSTDGQCGPSNGGTVCEGSGFGDCCSSGGWCGSTEAHCGSGCQSGSCLTGIDTTDGTCGAGYNNAICGLWPQGGCCSSSGYCGDTDAHCGTGCQSGPCLEDPDGNGSGPIYIGNTIYVTPSPTVQCFAPCTFIFPPSTMASTTTLSFAPVTTTLTIGAQVVTTVLTPSPVTTNVISFHNMPIPSGDTTSTFALTSSLKPNPTVVTVNGVTSTITFSAVSTVLAGTTTDPVYYSLPTTVYTSGGVTQTFSEDQITTMSDYTATTTSTTTWTDGSSSSSSTTVVPIIIGPGGFYWSPVPFPTGPKFPIPQLPSPPPVPSPPCFKFLGIFSIDCPPNHQNPTTHFTSGRPEPTCTANCGTRDDSDNEESSTSTCATETNSVCRTTTGVETCNTYVGCDCVTSTVTDYWVSCSAEDSCSTTSSDVITGCFVTPTATTTGAYCPMPTYDAGLEEVGEGLPSGITITYATSTYPESVAIGSSRYTATSGTVVINGSTVSLISVTVTTVITVGGTVGTLYPPATKTIPGYNNWDSLGYDEPSSTTVPFETPVPATSTTTKPSTTTTSPTTTLVGGTPPAEPTAQLIIAYEWSGNTLDFSPGSWSFYSPGIGQSVDVCDDAIGSAEAGDYDLNDVPFPDGTLDFDFDVMETSGCSYTGTSDAPGVMSCPDLTKDIQCEEQTEDELDCYEGDPQFIVTVYVKVLCQW</sequence>
<keyword evidence="3 4" id="KW-0147">Chitin-binding</keyword>
<feature type="disulfide bond" evidence="4">
    <location>
        <begin position="553"/>
        <end position="567"/>
    </location>
</feature>
<dbReference type="InterPro" id="IPR001223">
    <property type="entry name" value="Glyco_hydro18_cat"/>
</dbReference>
<evidence type="ECO:0000256" key="3">
    <source>
        <dbReference type="ARBA" id="ARBA00022669"/>
    </source>
</evidence>
<evidence type="ECO:0000256" key="1">
    <source>
        <dbReference type="ARBA" id="ARBA00008682"/>
    </source>
</evidence>
<feature type="disulfide bond" evidence="4">
    <location>
        <begin position="604"/>
        <end position="618"/>
    </location>
</feature>
<dbReference type="InterPro" id="IPR001002">
    <property type="entry name" value="Chitin-bd_1"/>
</dbReference>
<comment type="caution">
    <text evidence="4">Lacks conserved residue(s) required for the propagation of feature annotation.</text>
</comment>
<dbReference type="SMART" id="SM00636">
    <property type="entry name" value="Glyco_18"/>
    <property type="match status" value="1"/>
</dbReference>
<evidence type="ECO:0000256" key="6">
    <source>
        <dbReference type="SAM" id="SignalP"/>
    </source>
</evidence>
<feature type="domain" description="GH18" evidence="8">
    <location>
        <begin position="181"/>
        <end position="530"/>
    </location>
</feature>
<dbReference type="EMBL" id="JARVKM010000067">
    <property type="protein sequence ID" value="KAK9772041.1"/>
    <property type="molecule type" value="Genomic_DNA"/>
</dbReference>
<dbReference type="CDD" id="cd00035">
    <property type="entry name" value="ChtBD1"/>
    <property type="match status" value="1"/>
</dbReference>
<reference evidence="9 10" key="1">
    <citation type="submission" date="2024-02" db="EMBL/GenBank/DDBJ databases">
        <title>First draft genome assembly of two strains of Seiridium cardinale.</title>
        <authorList>
            <person name="Emiliani G."/>
            <person name="Scali E."/>
        </authorList>
    </citation>
    <scope>NUCLEOTIDE SEQUENCE [LARGE SCALE GENOMIC DNA]</scope>
    <source>
        <strain evidence="9 10">BM-138-000479</strain>
    </source>
</reference>
<evidence type="ECO:0000313" key="10">
    <source>
        <dbReference type="Proteomes" id="UP001465668"/>
    </source>
</evidence>
<comment type="caution">
    <text evidence="9">The sequence shown here is derived from an EMBL/GenBank/DDBJ whole genome shotgun (WGS) entry which is preliminary data.</text>
</comment>
<evidence type="ECO:0000256" key="4">
    <source>
        <dbReference type="PROSITE-ProRule" id="PRU00261"/>
    </source>
</evidence>